<dbReference type="Proteomes" id="UP001358586">
    <property type="component" value="Chromosome 10"/>
</dbReference>
<name>A0ABR0NIX4_GOSAR</name>
<comment type="caution">
    <text evidence="2">The sequence shown here is derived from an EMBL/GenBank/DDBJ whole genome shotgun (WGS) entry which is preliminary data.</text>
</comment>
<feature type="compositionally biased region" description="Basic and acidic residues" evidence="1">
    <location>
        <begin position="113"/>
        <end position="132"/>
    </location>
</feature>
<accession>A0ABR0NIX4</accession>
<sequence length="140" mass="15684">MTAKTINMGKVILKEIRDCVVRRSSSIFFPSIITKLCMKARVRPAVKTQSELIDEINEEILAEPEPTEPVEIPDSAEPIETIPELERETLKLRVTSSSTIPRNFIIGPWTPMSKKEQDDPCKNKNDEAKEGSDSEGSANK</sequence>
<keyword evidence="3" id="KW-1185">Reference proteome</keyword>
<evidence type="ECO:0000313" key="3">
    <source>
        <dbReference type="Proteomes" id="UP001358586"/>
    </source>
</evidence>
<feature type="region of interest" description="Disordered" evidence="1">
    <location>
        <begin position="104"/>
        <end position="140"/>
    </location>
</feature>
<protein>
    <submittedName>
        <fullName evidence="2">Uncharacterized protein</fullName>
    </submittedName>
</protein>
<organism evidence="2 3">
    <name type="scientific">Gossypium arboreum</name>
    <name type="common">Tree cotton</name>
    <name type="synonym">Gossypium nanking</name>
    <dbReference type="NCBI Taxonomy" id="29729"/>
    <lineage>
        <taxon>Eukaryota</taxon>
        <taxon>Viridiplantae</taxon>
        <taxon>Streptophyta</taxon>
        <taxon>Embryophyta</taxon>
        <taxon>Tracheophyta</taxon>
        <taxon>Spermatophyta</taxon>
        <taxon>Magnoliopsida</taxon>
        <taxon>eudicotyledons</taxon>
        <taxon>Gunneridae</taxon>
        <taxon>Pentapetalae</taxon>
        <taxon>rosids</taxon>
        <taxon>malvids</taxon>
        <taxon>Malvales</taxon>
        <taxon>Malvaceae</taxon>
        <taxon>Malvoideae</taxon>
        <taxon>Gossypium</taxon>
    </lineage>
</organism>
<evidence type="ECO:0000313" key="2">
    <source>
        <dbReference type="EMBL" id="KAK5793893.1"/>
    </source>
</evidence>
<proteinExistence type="predicted"/>
<reference evidence="2 3" key="1">
    <citation type="submission" date="2023-03" db="EMBL/GenBank/DDBJ databases">
        <title>WGS of Gossypium arboreum.</title>
        <authorList>
            <person name="Yu D."/>
        </authorList>
    </citation>
    <scope>NUCLEOTIDE SEQUENCE [LARGE SCALE GENOMIC DNA]</scope>
    <source>
        <tissue evidence="2">Leaf</tissue>
    </source>
</reference>
<evidence type="ECO:0000256" key="1">
    <source>
        <dbReference type="SAM" id="MobiDB-lite"/>
    </source>
</evidence>
<gene>
    <name evidence="2" type="ORF">PVK06_035066</name>
</gene>
<dbReference type="EMBL" id="JARKNE010000010">
    <property type="protein sequence ID" value="KAK5793893.1"/>
    <property type="molecule type" value="Genomic_DNA"/>
</dbReference>